<dbReference type="AlphaFoldDB" id="A0A0A9EA89"/>
<reference evidence="1" key="1">
    <citation type="submission" date="2014-09" db="EMBL/GenBank/DDBJ databases">
        <authorList>
            <person name="Magalhaes I.L.F."/>
            <person name="Oliveira U."/>
            <person name="Santos F.R."/>
            <person name="Vidigal T.H.D.A."/>
            <person name="Brescovit A.D."/>
            <person name="Santos A.J."/>
        </authorList>
    </citation>
    <scope>NUCLEOTIDE SEQUENCE</scope>
    <source>
        <tissue evidence="1">Shoot tissue taken approximately 20 cm above the soil surface</tissue>
    </source>
</reference>
<sequence>MITDCLLLRMFKCQMLLMASQADLQNSFVGILGRYVHINHCRYLMQATGSVLMHSWKDPTGKVLLLIMLQALWRGRSFFLMKVMNAL</sequence>
<accession>A0A0A9EA89</accession>
<protein>
    <submittedName>
        <fullName evidence="1">Uncharacterized protein</fullName>
    </submittedName>
</protein>
<organism evidence="1">
    <name type="scientific">Arundo donax</name>
    <name type="common">Giant reed</name>
    <name type="synonym">Donax arundinaceus</name>
    <dbReference type="NCBI Taxonomy" id="35708"/>
    <lineage>
        <taxon>Eukaryota</taxon>
        <taxon>Viridiplantae</taxon>
        <taxon>Streptophyta</taxon>
        <taxon>Embryophyta</taxon>
        <taxon>Tracheophyta</taxon>
        <taxon>Spermatophyta</taxon>
        <taxon>Magnoliopsida</taxon>
        <taxon>Liliopsida</taxon>
        <taxon>Poales</taxon>
        <taxon>Poaceae</taxon>
        <taxon>PACMAD clade</taxon>
        <taxon>Arundinoideae</taxon>
        <taxon>Arundineae</taxon>
        <taxon>Arundo</taxon>
    </lineage>
</organism>
<proteinExistence type="predicted"/>
<evidence type="ECO:0000313" key="1">
    <source>
        <dbReference type="EMBL" id="JAD96966.1"/>
    </source>
</evidence>
<dbReference type="EMBL" id="GBRH01200929">
    <property type="protein sequence ID" value="JAD96966.1"/>
    <property type="molecule type" value="Transcribed_RNA"/>
</dbReference>
<name>A0A0A9EA89_ARUDO</name>
<reference evidence="1" key="2">
    <citation type="journal article" date="2015" name="Data Brief">
        <title>Shoot transcriptome of the giant reed, Arundo donax.</title>
        <authorList>
            <person name="Barrero R.A."/>
            <person name="Guerrero F.D."/>
            <person name="Moolhuijzen P."/>
            <person name="Goolsby J.A."/>
            <person name="Tidwell J."/>
            <person name="Bellgard S.E."/>
            <person name="Bellgard M.I."/>
        </authorList>
    </citation>
    <scope>NUCLEOTIDE SEQUENCE</scope>
    <source>
        <tissue evidence="1">Shoot tissue taken approximately 20 cm above the soil surface</tissue>
    </source>
</reference>